<evidence type="ECO:0000313" key="1">
    <source>
        <dbReference type="EMBL" id="RWS22544.1"/>
    </source>
</evidence>
<dbReference type="SUPFAM" id="SSF52047">
    <property type="entry name" value="RNI-like"/>
    <property type="match status" value="1"/>
</dbReference>
<protein>
    <recommendedName>
        <fullName evidence="3">FBD domain-containing protein</fullName>
    </recommendedName>
</protein>
<dbReference type="EMBL" id="NCKV01008490">
    <property type="protein sequence ID" value="RWS22544.1"/>
    <property type="molecule type" value="Genomic_DNA"/>
</dbReference>
<dbReference type="InterPro" id="IPR032675">
    <property type="entry name" value="LRR_dom_sf"/>
</dbReference>
<proteinExistence type="predicted"/>
<comment type="caution">
    <text evidence="1">The sequence shown here is derived from an EMBL/GenBank/DDBJ whole genome shotgun (WGS) entry which is preliminary data.</text>
</comment>
<dbReference type="Gene3D" id="3.80.10.10">
    <property type="entry name" value="Ribonuclease Inhibitor"/>
    <property type="match status" value="2"/>
</dbReference>
<dbReference type="AlphaFoldDB" id="A0A443S4Y8"/>
<dbReference type="VEuPathDB" id="VectorBase:LDEU009496"/>
<evidence type="ECO:0000313" key="2">
    <source>
        <dbReference type="Proteomes" id="UP000288716"/>
    </source>
</evidence>
<dbReference type="Proteomes" id="UP000288716">
    <property type="component" value="Unassembled WGS sequence"/>
</dbReference>
<name>A0A443S4Y8_9ACAR</name>
<organism evidence="1 2">
    <name type="scientific">Leptotrombidium deliense</name>
    <dbReference type="NCBI Taxonomy" id="299467"/>
    <lineage>
        <taxon>Eukaryota</taxon>
        <taxon>Metazoa</taxon>
        <taxon>Ecdysozoa</taxon>
        <taxon>Arthropoda</taxon>
        <taxon>Chelicerata</taxon>
        <taxon>Arachnida</taxon>
        <taxon>Acari</taxon>
        <taxon>Acariformes</taxon>
        <taxon>Trombidiformes</taxon>
        <taxon>Prostigmata</taxon>
        <taxon>Anystina</taxon>
        <taxon>Parasitengona</taxon>
        <taxon>Trombiculoidea</taxon>
        <taxon>Trombiculidae</taxon>
        <taxon>Leptotrombidium</taxon>
    </lineage>
</organism>
<accession>A0A443S4Y8</accession>
<keyword evidence="2" id="KW-1185">Reference proteome</keyword>
<sequence>MRILSQSERKLADYELSCRKKKLKFGIHNNDNHFNTRIDLFCEIESLFVDRSYFGANISDESFIKGICKLNKLRKLEYREKEAKPDVIVAIGENLSNLSHITLGGPFGEDVNDDHLCFLFSKLCNLESIRLLIPELTGKCFTNIGPKVTEIEWDIDYGTNIYESLTFGGNGVNFKSFTFVSEFLDQKSKTTVMRVINNEMPNIRRLSLEMNNFDFRLLRLQKIEELFLRLFAVENAHSYQSMKTVKKLTLCLFDREIGEEKAIAVISNFPNLQVLELRIEDSDIILTNQFIVELKSLYRLKELTLCHTCEKTEKRNTEFLLSTVSALKSVNKITIQLPYLFDKSECDLISSNLETTAIHNQNMLILFECNVRNHKDEDKLK</sequence>
<evidence type="ECO:0008006" key="3">
    <source>
        <dbReference type="Google" id="ProtNLM"/>
    </source>
</evidence>
<gene>
    <name evidence="1" type="ORF">B4U80_13535</name>
</gene>
<reference evidence="1 2" key="1">
    <citation type="journal article" date="2018" name="Gigascience">
        <title>Genomes of trombidid mites reveal novel predicted allergens and laterally-transferred genes associated with secondary metabolism.</title>
        <authorList>
            <person name="Dong X."/>
            <person name="Chaisiri K."/>
            <person name="Xia D."/>
            <person name="Armstrong S.D."/>
            <person name="Fang Y."/>
            <person name="Donnelly M.J."/>
            <person name="Kadowaki T."/>
            <person name="McGarry J.W."/>
            <person name="Darby A.C."/>
            <person name="Makepeace B.L."/>
        </authorList>
    </citation>
    <scope>NUCLEOTIDE SEQUENCE [LARGE SCALE GENOMIC DNA]</scope>
    <source>
        <strain evidence="1">UoL-UT</strain>
    </source>
</reference>